<keyword evidence="7" id="KW-0325">Glycoprotein</keyword>
<evidence type="ECO:0000256" key="2">
    <source>
        <dbReference type="ARBA" id="ARBA00006656"/>
    </source>
</evidence>
<reference evidence="11 12" key="1">
    <citation type="submission" date="2024-09" db="EMBL/GenBank/DDBJ databases">
        <title>A chromosome-level genome assembly of Gray's grenadier anchovy, Coilia grayii.</title>
        <authorList>
            <person name="Fu Z."/>
        </authorList>
    </citation>
    <scope>NUCLEOTIDE SEQUENCE [LARGE SCALE GENOMIC DNA]</scope>
    <source>
        <strain evidence="11">G4</strain>
        <tissue evidence="11">Muscle</tissue>
    </source>
</reference>
<dbReference type="AlphaFoldDB" id="A0ABD1JKN2"/>
<proteinExistence type="inferred from homology"/>
<evidence type="ECO:0000256" key="4">
    <source>
        <dbReference type="ARBA" id="ARBA00022729"/>
    </source>
</evidence>
<dbReference type="SMART" id="SM00204">
    <property type="entry name" value="TGFB"/>
    <property type="match status" value="1"/>
</dbReference>
<name>A0ABD1JKN2_9TELE</name>
<evidence type="ECO:0000256" key="6">
    <source>
        <dbReference type="ARBA" id="ARBA00023157"/>
    </source>
</evidence>
<dbReference type="Proteomes" id="UP001591681">
    <property type="component" value="Unassembled WGS sequence"/>
</dbReference>
<feature type="domain" description="TGF-beta family profile" evidence="10">
    <location>
        <begin position="355"/>
        <end position="467"/>
    </location>
</feature>
<keyword evidence="5 8" id="KW-0339">Growth factor</keyword>
<dbReference type="Pfam" id="PF00019">
    <property type="entry name" value="TGF_beta"/>
    <property type="match status" value="1"/>
</dbReference>
<dbReference type="Gene3D" id="2.60.120.970">
    <property type="match status" value="1"/>
</dbReference>
<dbReference type="Gene3D" id="2.10.90.10">
    <property type="entry name" value="Cystine-knot cytokines"/>
    <property type="match status" value="1"/>
</dbReference>
<evidence type="ECO:0000256" key="5">
    <source>
        <dbReference type="ARBA" id="ARBA00023030"/>
    </source>
</evidence>
<comment type="similarity">
    <text evidence="2 8">Belongs to the TGF-beta family.</text>
</comment>
<dbReference type="PROSITE" id="PS51362">
    <property type="entry name" value="TGF_BETA_2"/>
    <property type="match status" value="1"/>
</dbReference>
<dbReference type="PROSITE" id="PS00250">
    <property type="entry name" value="TGF_BETA_1"/>
    <property type="match status" value="1"/>
</dbReference>
<evidence type="ECO:0000256" key="3">
    <source>
        <dbReference type="ARBA" id="ARBA00022525"/>
    </source>
</evidence>
<evidence type="ECO:0000259" key="10">
    <source>
        <dbReference type="PROSITE" id="PS51362"/>
    </source>
</evidence>
<protein>
    <recommendedName>
        <fullName evidence="10">TGF-beta family profile domain-containing protein</fullName>
    </recommendedName>
</protein>
<feature type="signal peptide" evidence="9">
    <location>
        <begin position="1"/>
        <end position="28"/>
    </location>
</feature>
<evidence type="ECO:0000313" key="11">
    <source>
        <dbReference type="EMBL" id="KAL2087718.1"/>
    </source>
</evidence>
<comment type="caution">
    <text evidence="11">The sequence shown here is derived from an EMBL/GenBank/DDBJ whole genome shotgun (WGS) entry which is preliminary data.</text>
</comment>
<evidence type="ECO:0000256" key="9">
    <source>
        <dbReference type="SAM" id="SignalP"/>
    </source>
</evidence>
<dbReference type="GO" id="GO:0005576">
    <property type="term" value="C:extracellular region"/>
    <property type="evidence" value="ECO:0007669"/>
    <property type="project" value="UniProtKB-SubCell"/>
</dbReference>
<comment type="subcellular location">
    <subcellularLocation>
        <location evidence="1">Secreted</location>
    </subcellularLocation>
</comment>
<gene>
    <name evidence="11" type="ORF">ACEWY4_016546</name>
</gene>
<dbReference type="PANTHER" id="PTHR11848">
    <property type="entry name" value="TGF-BETA FAMILY"/>
    <property type="match status" value="1"/>
</dbReference>
<accession>A0ABD1JKN2</accession>
<feature type="chain" id="PRO_5044756749" description="TGF-beta family profile domain-containing protein" evidence="9">
    <location>
        <begin position="29"/>
        <end position="467"/>
    </location>
</feature>
<dbReference type="InterPro" id="IPR001839">
    <property type="entry name" value="TGF-b_C"/>
</dbReference>
<dbReference type="EMBL" id="JBHFQA010000014">
    <property type="protein sequence ID" value="KAL2087718.1"/>
    <property type="molecule type" value="Genomic_DNA"/>
</dbReference>
<dbReference type="GO" id="GO:0035239">
    <property type="term" value="P:tube morphogenesis"/>
    <property type="evidence" value="ECO:0007669"/>
    <property type="project" value="UniProtKB-ARBA"/>
</dbReference>
<evidence type="ECO:0000256" key="8">
    <source>
        <dbReference type="RuleBase" id="RU000354"/>
    </source>
</evidence>
<dbReference type="SUPFAM" id="SSF57501">
    <property type="entry name" value="Cystine-knot cytokines"/>
    <property type="match status" value="1"/>
</dbReference>
<keyword evidence="6" id="KW-1015">Disulfide bond</keyword>
<dbReference type="InterPro" id="IPR015615">
    <property type="entry name" value="TGF-beta-rel"/>
</dbReference>
<dbReference type="PANTHER" id="PTHR11848:SF39">
    <property type="entry name" value="BONE MORPHOGENETIC PROTEIN 10"/>
    <property type="match status" value="1"/>
</dbReference>
<evidence type="ECO:0000256" key="1">
    <source>
        <dbReference type="ARBA" id="ARBA00004613"/>
    </source>
</evidence>
<keyword evidence="3" id="KW-0964">Secreted</keyword>
<keyword evidence="4 9" id="KW-0732">Signal</keyword>
<sequence>MVSTGAPRMSCVCLLSLCSVLLPCVGLASPILPPEDSAQTKDMLDPSLLEQTEDDVDMQEFLGDFLSMLNLTTDRGSASASAWAPGPPRPPAPRVEPPEYMLELYNRFANDHSARPTGNIVRSFKNEDSSRSTVTTNGVRTNPLLFNISIPPNENVINAELRLYALVPWNHHRLPSADHKVTIFEVQEWAVQWKEEGAAAKGRHEKLPAKRDELVSRLINIEESQWEVFELTDVIHRWRESDHSTHYLEVHIESLQGQVNHFKGDDESVHSGLVELDIDTNVAGKHNPVLIVFSDDQSKDQTEEKQEIDEMFEHEFELLSGNELWAGRESLEDDRPDEETLMQINSNMIYDGAPRVRRSAADEYCKKTPLYVEFKDIGWDSWIVAPEGYQANACRGLCKFPLTPDVSPTQHAIIQTLVSMKSPKRVSAACCVPTKLDPISLLYKDQKGVVTLKHKYENMVVAECGCR</sequence>
<dbReference type="InterPro" id="IPR001111">
    <property type="entry name" value="TGF-b_propeptide"/>
</dbReference>
<keyword evidence="12" id="KW-1185">Reference proteome</keyword>
<dbReference type="FunFam" id="2.10.90.10:FF:000001">
    <property type="entry name" value="Bone morphogenetic protein 4"/>
    <property type="match status" value="1"/>
</dbReference>
<evidence type="ECO:0000313" key="12">
    <source>
        <dbReference type="Proteomes" id="UP001591681"/>
    </source>
</evidence>
<dbReference type="Pfam" id="PF00688">
    <property type="entry name" value="TGFb_propeptide"/>
    <property type="match status" value="1"/>
</dbReference>
<organism evidence="11 12">
    <name type="scientific">Coilia grayii</name>
    <name type="common">Gray's grenadier anchovy</name>
    <dbReference type="NCBI Taxonomy" id="363190"/>
    <lineage>
        <taxon>Eukaryota</taxon>
        <taxon>Metazoa</taxon>
        <taxon>Chordata</taxon>
        <taxon>Craniata</taxon>
        <taxon>Vertebrata</taxon>
        <taxon>Euteleostomi</taxon>
        <taxon>Actinopterygii</taxon>
        <taxon>Neopterygii</taxon>
        <taxon>Teleostei</taxon>
        <taxon>Clupei</taxon>
        <taxon>Clupeiformes</taxon>
        <taxon>Clupeoidei</taxon>
        <taxon>Engraulidae</taxon>
        <taxon>Coilinae</taxon>
        <taxon>Coilia</taxon>
    </lineage>
</organism>
<dbReference type="GO" id="GO:0008083">
    <property type="term" value="F:growth factor activity"/>
    <property type="evidence" value="ECO:0007669"/>
    <property type="project" value="UniProtKB-KW"/>
</dbReference>
<dbReference type="CDD" id="cd13767">
    <property type="entry name" value="TGF_beta_BMP9_like"/>
    <property type="match status" value="1"/>
</dbReference>
<dbReference type="InterPro" id="IPR017948">
    <property type="entry name" value="TGFb_CS"/>
</dbReference>
<evidence type="ECO:0000256" key="7">
    <source>
        <dbReference type="ARBA" id="ARBA00023180"/>
    </source>
</evidence>
<dbReference type="InterPro" id="IPR029034">
    <property type="entry name" value="Cystine-knot_cytokine"/>
</dbReference>